<feature type="region of interest" description="Disordered" evidence="1">
    <location>
        <begin position="308"/>
        <end position="330"/>
    </location>
</feature>
<protein>
    <submittedName>
        <fullName evidence="2">Uncharacterized protein</fullName>
    </submittedName>
</protein>
<dbReference type="Proteomes" id="UP001054252">
    <property type="component" value="Unassembled WGS sequence"/>
</dbReference>
<feature type="region of interest" description="Disordered" evidence="1">
    <location>
        <begin position="67"/>
        <end position="125"/>
    </location>
</feature>
<sequence>MIKPSPILDEFLFFSFAWNSPKGQSSSTEGQSLFGDEGRFSVLSWKEVGDDEDVAAAQGLELEGTKRLNSNCSSGVKDSRSSIKWTDDGSSKKKNSGATADASSTAPVRTAAAPEEKIVVQQTKEVHDSWKTINEESVGLSFGPISIKPNGDAAHGLDREKAQETRDQIQHLAFWENIDSNSGPIKEWMGGGESREAKRRSRKAKSCAAIYRDAKVIQARTRKRNSGRSRKKIDPNSDMPKFFPTSSNQVVGESLEDSNIYNCNRGILAKEKLIGAKELWEFAKTIGVVATVQEEVILKKLEQMELRDRERCKTTTGKKEHNEVGGGKTR</sequence>
<keyword evidence="3" id="KW-1185">Reference proteome</keyword>
<dbReference type="EMBL" id="BPVZ01000042">
    <property type="protein sequence ID" value="GKV14995.1"/>
    <property type="molecule type" value="Genomic_DNA"/>
</dbReference>
<feature type="compositionally biased region" description="Polar residues" evidence="1">
    <location>
        <begin position="96"/>
        <end position="107"/>
    </location>
</feature>
<gene>
    <name evidence="2" type="ORF">SLEP1_g25796</name>
</gene>
<feature type="compositionally biased region" description="Basic and acidic residues" evidence="1">
    <location>
        <begin position="77"/>
        <end position="91"/>
    </location>
</feature>
<name>A0AAV5JXK5_9ROSI</name>
<comment type="caution">
    <text evidence="2">The sequence shown here is derived from an EMBL/GenBank/DDBJ whole genome shotgun (WGS) entry which is preliminary data.</text>
</comment>
<feature type="compositionally biased region" description="Polar residues" evidence="1">
    <location>
        <begin position="67"/>
        <end position="76"/>
    </location>
</feature>
<feature type="compositionally biased region" description="Basic and acidic residues" evidence="1">
    <location>
        <begin position="114"/>
        <end position="125"/>
    </location>
</feature>
<feature type="compositionally biased region" description="Basic and acidic residues" evidence="1">
    <location>
        <begin position="308"/>
        <end position="323"/>
    </location>
</feature>
<organism evidence="2 3">
    <name type="scientific">Rubroshorea leprosula</name>
    <dbReference type="NCBI Taxonomy" id="152421"/>
    <lineage>
        <taxon>Eukaryota</taxon>
        <taxon>Viridiplantae</taxon>
        <taxon>Streptophyta</taxon>
        <taxon>Embryophyta</taxon>
        <taxon>Tracheophyta</taxon>
        <taxon>Spermatophyta</taxon>
        <taxon>Magnoliopsida</taxon>
        <taxon>eudicotyledons</taxon>
        <taxon>Gunneridae</taxon>
        <taxon>Pentapetalae</taxon>
        <taxon>rosids</taxon>
        <taxon>malvids</taxon>
        <taxon>Malvales</taxon>
        <taxon>Dipterocarpaceae</taxon>
        <taxon>Rubroshorea</taxon>
    </lineage>
</organism>
<evidence type="ECO:0000313" key="2">
    <source>
        <dbReference type="EMBL" id="GKV14995.1"/>
    </source>
</evidence>
<reference evidence="2 3" key="1">
    <citation type="journal article" date="2021" name="Commun. Biol.">
        <title>The genome of Shorea leprosula (Dipterocarpaceae) highlights the ecological relevance of drought in aseasonal tropical rainforests.</title>
        <authorList>
            <person name="Ng K.K.S."/>
            <person name="Kobayashi M.J."/>
            <person name="Fawcett J.A."/>
            <person name="Hatakeyama M."/>
            <person name="Paape T."/>
            <person name="Ng C.H."/>
            <person name="Ang C.C."/>
            <person name="Tnah L.H."/>
            <person name="Lee C.T."/>
            <person name="Nishiyama T."/>
            <person name="Sese J."/>
            <person name="O'Brien M.J."/>
            <person name="Copetti D."/>
            <person name="Mohd Noor M.I."/>
            <person name="Ong R.C."/>
            <person name="Putra M."/>
            <person name="Sireger I.Z."/>
            <person name="Indrioko S."/>
            <person name="Kosugi Y."/>
            <person name="Izuno A."/>
            <person name="Isagi Y."/>
            <person name="Lee S.L."/>
            <person name="Shimizu K.K."/>
        </authorList>
    </citation>
    <scope>NUCLEOTIDE SEQUENCE [LARGE SCALE GENOMIC DNA]</scope>
    <source>
        <strain evidence="2">214</strain>
    </source>
</reference>
<feature type="compositionally biased region" description="Basic residues" evidence="1">
    <location>
        <begin position="220"/>
        <end position="231"/>
    </location>
</feature>
<accession>A0AAV5JXK5</accession>
<evidence type="ECO:0000313" key="3">
    <source>
        <dbReference type="Proteomes" id="UP001054252"/>
    </source>
</evidence>
<feature type="region of interest" description="Disordered" evidence="1">
    <location>
        <begin position="220"/>
        <end position="247"/>
    </location>
</feature>
<dbReference type="AlphaFoldDB" id="A0AAV5JXK5"/>
<proteinExistence type="predicted"/>
<evidence type="ECO:0000256" key="1">
    <source>
        <dbReference type="SAM" id="MobiDB-lite"/>
    </source>
</evidence>